<dbReference type="AlphaFoldDB" id="A0A0F7D2U4"/>
<dbReference type="Pfam" id="PF13419">
    <property type="entry name" value="HAD_2"/>
    <property type="match status" value="1"/>
</dbReference>
<dbReference type="InterPro" id="IPR023214">
    <property type="entry name" value="HAD_sf"/>
</dbReference>
<dbReference type="SUPFAM" id="SSF56784">
    <property type="entry name" value="HAD-like"/>
    <property type="match status" value="1"/>
</dbReference>
<dbReference type="SFLD" id="SFLDG01129">
    <property type="entry name" value="C1.5:_HAD__Beta-PGM__Phosphata"/>
    <property type="match status" value="1"/>
</dbReference>
<protein>
    <submittedName>
        <fullName evidence="1">Phosphatase YfbT</fullName>
        <ecNumber evidence="1">3.1.3.-</ecNumber>
    </submittedName>
</protein>
<gene>
    <name evidence="1" type="primary">yfbT_1</name>
    <name evidence="1" type="ORF">NCTC13193_02888</name>
</gene>
<dbReference type="InterPro" id="IPR051806">
    <property type="entry name" value="HAD-like_SPP"/>
</dbReference>
<dbReference type="GO" id="GO:0046872">
    <property type="term" value="F:metal ion binding"/>
    <property type="evidence" value="ECO:0007669"/>
    <property type="project" value="UniProtKB-ARBA"/>
</dbReference>
<evidence type="ECO:0000313" key="2">
    <source>
        <dbReference type="Proteomes" id="UP000270487"/>
    </source>
</evidence>
<dbReference type="KEGG" id="sfw:WN53_20665"/>
<accession>A0A0F7D2U4</accession>
<organism evidence="1 2">
    <name type="scientific">Serratia fonticola</name>
    <dbReference type="NCBI Taxonomy" id="47917"/>
    <lineage>
        <taxon>Bacteria</taxon>
        <taxon>Pseudomonadati</taxon>
        <taxon>Pseudomonadota</taxon>
        <taxon>Gammaproteobacteria</taxon>
        <taxon>Enterobacterales</taxon>
        <taxon>Yersiniaceae</taxon>
        <taxon>Serratia</taxon>
    </lineage>
</organism>
<dbReference type="InterPro" id="IPR023198">
    <property type="entry name" value="PGP-like_dom2"/>
</dbReference>
<dbReference type="PANTHER" id="PTHR43481:SF4">
    <property type="entry name" value="GLYCEROL-1-PHOSPHATE PHOSPHOHYDROLASE 1-RELATED"/>
    <property type="match status" value="1"/>
</dbReference>
<dbReference type="InterPro" id="IPR036412">
    <property type="entry name" value="HAD-like_sf"/>
</dbReference>
<dbReference type="SFLD" id="SFLDS00003">
    <property type="entry name" value="Haloacid_Dehalogenase"/>
    <property type="match status" value="1"/>
</dbReference>
<dbReference type="PANTHER" id="PTHR43481">
    <property type="entry name" value="FRUCTOSE-1-PHOSPHATE PHOSPHATASE"/>
    <property type="match status" value="1"/>
</dbReference>
<dbReference type="Gene3D" id="3.40.50.1000">
    <property type="entry name" value="HAD superfamily/HAD-like"/>
    <property type="match status" value="1"/>
</dbReference>
<evidence type="ECO:0000313" key="1">
    <source>
        <dbReference type="EMBL" id="VEI70102.1"/>
    </source>
</evidence>
<dbReference type="EC" id="3.1.3.-" evidence="1"/>
<dbReference type="RefSeq" id="WP_024486935.1">
    <property type="nucleotide sequence ID" value="NZ_CAMFLQ010000014.1"/>
</dbReference>
<reference evidence="1 2" key="1">
    <citation type="submission" date="2018-12" db="EMBL/GenBank/DDBJ databases">
        <authorList>
            <consortium name="Pathogen Informatics"/>
        </authorList>
    </citation>
    <scope>NUCLEOTIDE SEQUENCE [LARGE SCALE GENOMIC DNA]</scope>
    <source>
        <strain evidence="1 2">NCTC13193</strain>
    </source>
</reference>
<dbReference type="NCBIfam" id="TIGR01509">
    <property type="entry name" value="HAD-SF-IA-v3"/>
    <property type="match status" value="1"/>
</dbReference>
<dbReference type="Proteomes" id="UP000270487">
    <property type="component" value="Chromosome"/>
</dbReference>
<keyword evidence="1" id="KW-0378">Hydrolase</keyword>
<dbReference type="GeneID" id="30322594"/>
<name>A0A0F7D2U4_SERFO</name>
<dbReference type="EMBL" id="LR134492">
    <property type="protein sequence ID" value="VEI70102.1"/>
    <property type="molecule type" value="Genomic_DNA"/>
</dbReference>
<dbReference type="GO" id="GO:0050308">
    <property type="term" value="F:sugar-phosphatase activity"/>
    <property type="evidence" value="ECO:0007669"/>
    <property type="project" value="TreeGrafter"/>
</dbReference>
<dbReference type="InterPro" id="IPR006439">
    <property type="entry name" value="HAD-SF_hydro_IA"/>
</dbReference>
<dbReference type="STRING" id="47917.AV650_16450"/>
<dbReference type="Gene3D" id="1.10.150.240">
    <property type="entry name" value="Putative phosphatase, domain 2"/>
    <property type="match status" value="1"/>
</dbReference>
<dbReference type="InterPro" id="IPR041492">
    <property type="entry name" value="HAD_2"/>
</dbReference>
<sequence length="213" mass="22770">MNAIACKAVLFDLDGTLVDSGACIETLWAEWANRHHLDVDYVLANIHGRTIEETLRIVSPYFDNPQCVDEVKTLAIEALSQVGAITGAVELVRQLPPQCWAIVTSGAKKVSMQSMISAGIPRPHMMITSEDIVHGKPHPEPYLMAAAGFGLPVQKCVIFEDAISGVNSALAAGGQVIVIGNGVPISSPQIKATVADLSSFKAEFIDGIIHLSW</sequence>
<proteinExistence type="predicted"/>